<dbReference type="PANTHER" id="PTHR17616">
    <property type="entry name" value="YES-ASSOCIATED PROTEIN YAP1 FAMILY MEMBER"/>
    <property type="match status" value="1"/>
</dbReference>
<evidence type="ECO:0008006" key="11">
    <source>
        <dbReference type="Google" id="ProtNLM"/>
    </source>
</evidence>
<dbReference type="CDD" id="cd00201">
    <property type="entry name" value="WW"/>
    <property type="match status" value="1"/>
</dbReference>
<keyword evidence="4" id="KW-0539">Nucleus</keyword>
<feature type="compositionally biased region" description="Low complexity" evidence="6">
    <location>
        <begin position="176"/>
        <end position="190"/>
    </location>
</feature>
<feature type="region of interest" description="Disordered" evidence="6">
    <location>
        <begin position="166"/>
        <end position="195"/>
    </location>
</feature>
<dbReference type="EMBL" id="EAAA01003003">
    <property type="status" value="NOT_ANNOTATED_CDS"/>
    <property type="molecule type" value="Genomic_DNA"/>
</dbReference>
<evidence type="ECO:0000313" key="9">
    <source>
        <dbReference type="Ensembl" id="ENSCINP00000023844.2"/>
    </source>
</evidence>
<dbReference type="GO" id="GO:0005634">
    <property type="term" value="C:nucleus"/>
    <property type="evidence" value="ECO:0007669"/>
    <property type="project" value="UniProtKB-SubCell"/>
</dbReference>
<comment type="subcellular location">
    <subcellularLocation>
        <location evidence="2">Cytoplasm</location>
    </subcellularLocation>
    <subcellularLocation>
        <location evidence="1">Nucleus</location>
    </subcellularLocation>
</comment>
<keyword evidence="3" id="KW-0963">Cytoplasm</keyword>
<dbReference type="SMART" id="SM00228">
    <property type="entry name" value="PDZ"/>
    <property type="match status" value="1"/>
</dbReference>
<dbReference type="InterPro" id="IPR001202">
    <property type="entry name" value="WW_dom"/>
</dbReference>
<dbReference type="SUPFAM" id="SSF51045">
    <property type="entry name" value="WW domain"/>
    <property type="match status" value="1"/>
</dbReference>
<dbReference type="SMART" id="SM00456">
    <property type="entry name" value="WW"/>
    <property type="match status" value="1"/>
</dbReference>
<dbReference type="Gene3D" id="2.20.70.10">
    <property type="match status" value="1"/>
</dbReference>
<dbReference type="GO" id="GO:0005737">
    <property type="term" value="C:cytoplasm"/>
    <property type="evidence" value="ECO:0007669"/>
    <property type="project" value="UniProtKB-SubCell"/>
</dbReference>
<dbReference type="Proteomes" id="UP000008144">
    <property type="component" value="Chromosome 9"/>
</dbReference>
<dbReference type="InterPro" id="IPR036034">
    <property type="entry name" value="PDZ_sf"/>
</dbReference>
<evidence type="ECO:0000313" key="10">
    <source>
        <dbReference type="Proteomes" id="UP000008144"/>
    </source>
</evidence>
<dbReference type="AlphaFoldDB" id="F6PZ91"/>
<feature type="domain" description="PDZ" evidence="8">
    <location>
        <begin position="19"/>
        <end position="88"/>
    </location>
</feature>
<dbReference type="STRING" id="7719.ENSCINP00000023844"/>
<feature type="compositionally biased region" description="Polar residues" evidence="6">
    <location>
        <begin position="271"/>
        <end position="286"/>
    </location>
</feature>
<dbReference type="InterPro" id="IPR001478">
    <property type="entry name" value="PDZ"/>
</dbReference>
<dbReference type="Pfam" id="PF00595">
    <property type="entry name" value="PDZ"/>
    <property type="match status" value="1"/>
</dbReference>
<dbReference type="OMA" id="STLMGPY"/>
<organism evidence="9 10">
    <name type="scientific">Ciona intestinalis</name>
    <name type="common">Transparent sea squirt</name>
    <name type="synonym">Ascidia intestinalis</name>
    <dbReference type="NCBI Taxonomy" id="7719"/>
    <lineage>
        <taxon>Eukaryota</taxon>
        <taxon>Metazoa</taxon>
        <taxon>Chordata</taxon>
        <taxon>Tunicata</taxon>
        <taxon>Ascidiacea</taxon>
        <taxon>Phlebobranchia</taxon>
        <taxon>Cionidae</taxon>
        <taxon>Ciona</taxon>
    </lineage>
</organism>
<dbReference type="PROSITE" id="PS01159">
    <property type="entry name" value="WW_DOMAIN_1"/>
    <property type="match status" value="1"/>
</dbReference>
<accession>F6PZ91</accession>
<dbReference type="Gene3D" id="2.30.42.10">
    <property type="match status" value="1"/>
</dbReference>
<evidence type="ECO:0000259" key="7">
    <source>
        <dbReference type="PROSITE" id="PS50020"/>
    </source>
</evidence>
<protein>
    <recommendedName>
        <fullName evidence="11">Syntaxin-binding protein 4</fullName>
    </recommendedName>
</protein>
<dbReference type="PROSITE" id="PS50020">
    <property type="entry name" value="WW_DOMAIN_2"/>
    <property type="match status" value="1"/>
</dbReference>
<evidence type="ECO:0000256" key="2">
    <source>
        <dbReference type="ARBA" id="ARBA00004496"/>
    </source>
</evidence>
<keyword evidence="10" id="KW-1185">Reference proteome</keyword>
<reference evidence="9" key="4">
    <citation type="submission" date="2025-09" db="UniProtKB">
        <authorList>
            <consortium name="Ensembl"/>
        </authorList>
    </citation>
    <scope>IDENTIFICATION</scope>
</reference>
<name>F6PZ91_CIOIN</name>
<keyword evidence="5" id="KW-0175">Coiled coil</keyword>
<dbReference type="InParanoid" id="F6PZ91"/>
<dbReference type="FunCoup" id="F6PZ91">
    <property type="interactions" value="24"/>
</dbReference>
<evidence type="ECO:0000256" key="1">
    <source>
        <dbReference type="ARBA" id="ARBA00004123"/>
    </source>
</evidence>
<dbReference type="PROSITE" id="PS50106">
    <property type="entry name" value="PDZ"/>
    <property type="match status" value="1"/>
</dbReference>
<dbReference type="Pfam" id="PF00397">
    <property type="entry name" value="WW"/>
    <property type="match status" value="1"/>
</dbReference>
<sequence>FKMKDTDLNSPGFSRNSKVVQFFDLSRGLGIRVVNGIDLTKSTVWLVSAIFPGSDAADNGQLCCGDRITSLNGNTVVGFTADQLHSLLLREKLRREPWLKTIFDSSSVNIGYVPSNIPLSDLFPRRYVNGTTTSRLSISRYLYPGTSPRNSNNDVSCRVNQSAQTTETSDLKFEASSGSSSSSSNIQRSSPQRRMSFSENEKIEVYKLCEALNYLGTVSSEEQITQLKRALKKSDNDLVQYGDFVKAMLKVFHEQLHTLYVDNSLLKNHTSDESNPYLNGGPSSVRKTSSNTETESKLTEELKELKEKMQLIESENTLLKEQLAAMKDFHRRNASEVDNARMASQRELENIKLDYEEVIRSLEAELTNLQSSENCLAKLDPNNEMEKQVAVAECEWRKLDIVRKSNEETVECLLAFVNKVVQSDAKTYVKYNKSHEAIETLEQLATEAEHLYLTVSNTIQIKFHSLIIRSESRKKELPFGWEQASLGDGRIYFIDHVNHITSWSDPRIKVTFIQRNNPKPHSCRRRTNIQRA</sequence>
<evidence type="ECO:0000259" key="8">
    <source>
        <dbReference type="PROSITE" id="PS50106"/>
    </source>
</evidence>
<proteinExistence type="predicted"/>
<feature type="region of interest" description="Disordered" evidence="6">
    <location>
        <begin position="271"/>
        <end position="295"/>
    </location>
</feature>
<feature type="coiled-coil region" evidence="5">
    <location>
        <begin position="295"/>
        <end position="372"/>
    </location>
</feature>
<dbReference type="CDD" id="cd00136">
    <property type="entry name" value="PDZ_canonical"/>
    <property type="match status" value="1"/>
</dbReference>
<reference evidence="9" key="2">
    <citation type="journal article" date="2008" name="Genome Biol.">
        <title>Improved genome assembly and evidence-based global gene model set for the chordate Ciona intestinalis: new insight into intron and operon populations.</title>
        <authorList>
            <person name="Satou Y."/>
            <person name="Mineta K."/>
            <person name="Ogasawara M."/>
            <person name="Sasakura Y."/>
            <person name="Shoguchi E."/>
            <person name="Ueno K."/>
            <person name="Yamada L."/>
            <person name="Matsumoto J."/>
            <person name="Wasserscheid J."/>
            <person name="Dewar K."/>
            <person name="Wiley G.B."/>
            <person name="Macmil S.L."/>
            <person name="Roe B.A."/>
            <person name="Zeller R.W."/>
            <person name="Hastings K.E."/>
            <person name="Lemaire P."/>
            <person name="Lindquist E."/>
            <person name="Endo T."/>
            <person name="Hotta K."/>
            <person name="Inaba K."/>
        </authorList>
    </citation>
    <scope>NUCLEOTIDE SEQUENCE [LARGE SCALE GENOMIC DNA]</scope>
    <source>
        <strain evidence="9">wild type</strain>
    </source>
</reference>
<evidence type="ECO:0000256" key="3">
    <source>
        <dbReference type="ARBA" id="ARBA00022490"/>
    </source>
</evidence>
<dbReference type="Ensembl" id="ENSCINT00000024090.2">
    <property type="protein sequence ID" value="ENSCINP00000023844.2"/>
    <property type="gene ID" value="ENSCING00000012869.2"/>
</dbReference>
<reference evidence="10" key="1">
    <citation type="journal article" date="2002" name="Science">
        <title>The draft genome of Ciona intestinalis: insights into chordate and vertebrate origins.</title>
        <authorList>
            <person name="Dehal P."/>
            <person name="Satou Y."/>
            <person name="Campbell R.K."/>
            <person name="Chapman J."/>
            <person name="Degnan B."/>
            <person name="De Tomaso A."/>
            <person name="Davidson B."/>
            <person name="Di Gregorio A."/>
            <person name="Gelpke M."/>
            <person name="Goodstein D.M."/>
            <person name="Harafuji N."/>
            <person name="Hastings K.E."/>
            <person name="Ho I."/>
            <person name="Hotta K."/>
            <person name="Huang W."/>
            <person name="Kawashima T."/>
            <person name="Lemaire P."/>
            <person name="Martinez D."/>
            <person name="Meinertzhagen I.A."/>
            <person name="Necula S."/>
            <person name="Nonaka M."/>
            <person name="Putnam N."/>
            <person name="Rash S."/>
            <person name="Saiga H."/>
            <person name="Satake M."/>
            <person name="Terry A."/>
            <person name="Yamada L."/>
            <person name="Wang H.G."/>
            <person name="Awazu S."/>
            <person name="Azumi K."/>
            <person name="Boore J."/>
            <person name="Branno M."/>
            <person name="Chin-Bow S."/>
            <person name="DeSantis R."/>
            <person name="Doyle S."/>
            <person name="Francino P."/>
            <person name="Keys D.N."/>
            <person name="Haga S."/>
            <person name="Hayashi H."/>
            <person name="Hino K."/>
            <person name="Imai K.S."/>
            <person name="Inaba K."/>
            <person name="Kano S."/>
            <person name="Kobayashi K."/>
            <person name="Kobayashi M."/>
            <person name="Lee B.I."/>
            <person name="Makabe K.W."/>
            <person name="Manohar C."/>
            <person name="Matassi G."/>
            <person name="Medina M."/>
            <person name="Mochizuki Y."/>
            <person name="Mount S."/>
            <person name="Morishita T."/>
            <person name="Miura S."/>
            <person name="Nakayama A."/>
            <person name="Nishizaka S."/>
            <person name="Nomoto H."/>
            <person name="Ohta F."/>
            <person name="Oishi K."/>
            <person name="Rigoutsos I."/>
            <person name="Sano M."/>
            <person name="Sasaki A."/>
            <person name="Sasakura Y."/>
            <person name="Shoguchi E."/>
            <person name="Shin-i T."/>
            <person name="Spagnuolo A."/>
            <person name="Stainier D."/>
            <person name="Suzuki M.M."/>
            <person name="Tassy O."/>
            <person name="Takatori N."/>
            <person name="Tokuoka M."/>
            <person name="Yagi K."/>
            <person name="Yoshizaki F."/>
            <person name="Wada S."/>
            <person name="Zhang C."/>
            <person name="Hyatt P.D."/>
            <person name="Larimer F."/>
            <person name="Detter C."/>
            <person name="Doggett N."/>
            <person name="Glavina T."/>
            <person name="Hawkins T."/>
            <person name="Richardson P."/>
            <person name="Lucas S."/>
            <person name="Kohara Y."/>
            <person name="Levine M."/>
            <person name="Satoh N."/>
            <person name="Rokhsar D.S."/>
        </authorList>
    </citation>
    <scope>NUCLEOTIDE SEQUENCE [LARGE SCALE GENOMIC DNA]</scope>
</reference>
<evidence type="ECO:0000256" key="5">
    <source>
        <dbReference type="SAM" id="Coils"/>
    </source>
</evidence>
<feature type="domain" description="WW" evidence="7">
    <location>
        <begin position="475"/>
        <end position="508"/>
    </location>
</feature>
<dbReference type="InterPro" id="IPR051583">
    <property type="entry name" value="YAP1"/>
</dbReference>
<reference evidence="9" key="3">
    <citation type="submission" date="2025-08" db="UniProtKB">
        <authorList>
            <consortium name="Ensembl"/>
        </authorList>
    </citation>
    <scope>IDENTIFICATION</scope>
</reference>
<dbReference type="GeneTree" id="ENSGT00390000002226"/>
<dbReference type="HOGENOM" id="CLU_512487_0_0_1"/>
<evidence type="ECO:0000256" key="6">
    <source>
        <dbReference type="SAM" id="MobiDB-lite"/>
    </source>
</evidence>
<dbReference type="InterPro" id="IPR036020">
    <property type="entry name" value="WW_dom_sf"/>
</dbReference>
<evidence type="ECO:0000256" key="4">
    <source>
        <dbReference type="ARBA" id="ARBA00023242"/>
    </source>
</evidence>
<dbReference type="SUPFAM" id="SSF50156">
    <property type="entry name" value="PDZ domain-like"/>
    <property type="match status" value="1"/>
</dbReference>
<dbReference type="PANTHER" id="PTHR17616:SF8">
    <property type="entry name" value="TRANSCRIPTIONAL COACTIVATOR YORKIE"/>
    <property type="match status" value="1"/>
</dbReference>